<dbReference type="PRINTS" id="PR00080">
    <property type="entry name" value="SDRFAMILY"/>
</dbReference>
<name>A0AAJ1MN60_9SPIO</name>
<comment type="caution">
    <text evidence="10">The sequence shown here is derived from an EMBL/GenBank/DDBJ whole genome shotgun (WGS) entry which is preliminary data.</text>
</comment>
<dbReference type="EMBL" id="JAQQAL010000024">
    <property type="protein sequence ID" value="MDC7227345.1"/>
    <property type="molecule type" value="Genomic_DNA"/>
</dbReference>
<reference evidence="10 11" key="1">
    <citation type="submission" date="2022-12" db="EMBL/GenBank/DDBJ databases">
        <title>Metagenome assembled genome from gulf of manar.</title>
        <authorList>
            <person name="Kohli P."/>
            <person name="Pk S."/>
            <person name="Venkata Ramana C."/>
            <person name="Sasikala C."/>
        </authorList>
    </citation>
    <scope>NUCLEOTIDE SEQUENCE [LARGE SCALE GENOMIC DNA]</scope>
    <source>
        <strain evidence="10">JB008</strain>
    </source>
</reference>
<evidence type="ECO:0000256" key="6">
    <source>
        <dbReference type="PIRSR" id="PIRSR611284-1"/>
    </source>
</evidence>
<feature type="binding site" evidence="7">
    <location>
        <position position="89"/>
    </location>
    <ligand>
        <name>NADP(+)</name>
        <dbReference type="ChEBI" id="CHEBI:58349"/>
    </ligand>
</feature>
<evidence type="ECO:0000256" key="2">
    <source>
        <dbReference type="ARBA" id="ARBA00006484"/>
    </source>
</evidence>
<dbReference type="InterPro" id="IPR050259">
    <property type="entry name" value="SDR"/>
</dbReference>
<keyword evidence="3 7" id="KW-0521">NADP</keyword>
<comment type="catalytic activity">
    <reaction evidence="5 8">
        <text>a (3R)-hydroxyacyl-[ACP] + NADP(+) = a 3-oxoacyl-[ACP] + NADPH + H(+)</text>
        <dbReference type="Rhea" id="RHEA:17397"/>
        <dbReference type="Rhea" id="RHEA-COMP:9916"/>
        <dbReference type="Rhea" id="RHEA-COMP:9945"/>
        <dbReference type="ChEBI" id="CHEBI:15378"/>
        <dbReference type="ChEBI" id="CHEBI:57783"/>
        <dbReference type="ChEBI" id="CHEBI:58349"/>
        <dbReference type="ChEBI" id="CHEBI:78776"/>
        <dbReference type="ChEBI" id="CHEBI:78827"/>
        <dbReference type="EC" id="1.1.1.100"/>
    </reaction>
</comment>
<dbReference type="NCBIfam" id="TIGR01830">
    <property type="entry name" value="3oxo_ACP_reduc"/>
    <property type="match status" value="1"/>
</dbReference>
<sequence>MLLKDKTAVVTGGSKGIGKAIVELFLKEGASVYYISRSEGDTAGFEALANEAGTEVKWKQGSVSDSSKMNEIATEIIKEKGQVDILVNNAGITRDGLSFMMKDEAWNDVIETNLSSVFYLSRPISRSMAKKRSGSIINVSSVVGIIGNAGQCNYAAAKAGIIGYTKSLARETAGRGVRVNAIAPGFIQSDMTDAIPDAAKEELKTKIPFGRIGTPEEVANTVLFLASEMSSYITGQVISIDGGMGM</sequence>
<dbReference type="EC" id="1.1.1.100" evidence="8"/>
<dbReference type="GO" id="GO:0006633">
    <property type="term" value="P:fatty acid biosynthetic process"/>
    <property type="evidence" value="ECO:0007669"/>
    <property type="project" value="UniProtKB-KW"/>
</dbReference>
<evidence type="ECO:0000256" key="4">
    <source>
        <dbReference type="ARBA" id="ARBA00023002"/>
    </source>
</evidence>
<dbReference type="NCBIfam" id="NF009466">
    <property type="entry name" value="PRK12826.1-2"/>
    <property type="match status" value="1"/>
</dbReference>
<comment type="similarity">
    <text evidence="2 8">Belongs to the short-chain dehydrogenases/reductases (SDR) family.</text>
</comment>
<keyword evidence="8" id="KW-0275">Fatty acid biosynthesis</keyword>
<keyword evidence="8" id="KW-0444">Lipid biosynthesis</keyword>
<evidence type="ECO:0000259" key="9">
    <source>
        <dbReference type="SMART" id="SM00822"/>
    </source>
</evidence>
<dbReference type="PRINTS" id="PR00081">
    <property type="entry name" value="GDHRDH"/>
</dbReference>
<dbReference type="PANTHER" id="PTHR42879">
    <property type="entry name" value="3-OXOACYL-(ACYL-CARRIER-PROTEIN) REDUCTASE"/>
    <property type="match status" value="1"/>
</dbReference>
<comment type="function">
    <text evidence="1 8">Catalyzes the NADPH-dependent reduction of beta-ketoacyl-ACP substrates to beta-hydroxyacyl-ACP products, the first reductive step in the elongation cycle of fatty acid biosynthesis.</text>
</comment>
<dbReference type="InterPro" id="IPR011284">
    <property type="entry name" value="3oxo_ACP_reduc"/>
</dbReference>
<keyword evidence="4 8" id="KW-0560">Oxidoreductase</keyword>
<dbReference type="GO" id="GO:0051287">
    <property type="term" value="F:NAD binding"/>
    <property type="evidence" value="ECO:0007669"/>
    <property type="project" value="UniProtKB-UniRule"/>
</dbReference>
<evidence type="ECO:0000256" key="5">
    <source>
        <dbReference type="ARBA" id="ARBA00048508"/>
    </source>
</evidence>
<dbReference type="InterPro" id="IPR036291">
    <property type="entry name" value="NAD(P)-bd_dom_sf"/>
</dbReference>
<evidence type="ECO:0000313" key="10">
    <source>
        <dbReference type="EMBL" id="MDC7227345.1"/>
    </source>
</evidence>
<dbReference type="FunFam" id="3.40.50.720:FF:000115">
    <property type="entry name" value="3-oxoacyl-[acyl-carrier-protein] reductase FabG"/>
    <property type="match status" value="1"/>
</dbReference>
<dbReference type="Gene3D" id="3.40.50.720">
    <property type="entry name" value="NAD(P)-binding Rossmann-like Domain"/>
    <property type="match status" value="1"/>
</dbReference>
<dbReference type="InterPro" id="IPR057326">
    <property type="entry name" value="KR_dom"/>
</dbReference>
<keyword evidence="8" id="KW-0443">Lipid metabolism</keyword>
<protein>
    <recommendedName>
        <fullName evidence="8">3-oxoacyl-[acyl-carrier-protein] reductase</fullName>
        <ecNumber evidence="8">1.1.1.100</ecNumber>
    </recommendedName>
</protein>
<feature type="binding site" evidence="7">
    <location>
        <begin position="154"/>
        <end position="158"/>
    </location>
    <ligand>
        <name>NADP(+)</name>
        <dbReference type="ChEBI" id="CHEBI:58349"/>
    </ligand>
</feature>
<dbReference type="InterPro" id="IPR020904">
    <property type="entry name" value="Sc_DH/Rdtase_CS"/>
</dbReference>
<feature type="active site" description="Proton acceptor" evidence="6">
    <location>
        <position position="154"/>
    </location>
</feature>
<dbReference type="SMART" id="SM00822">
    <property type="entry name" value="PKS_KR"/>
    <property type="match status" value="1"/>
</dbReference>
<feature type="domain" description="Ketoreductase" evidence="9">
    <location>
        <begin position="6"/>
        <end position="185"/>
    </location>
</feature>
<evidence type="ECO:0000256" key="1">
    <source>
        <dbReference type="ARBA" id="ARBA00002607"/>
    </source>
</evidence>
<proteinExistence type="inferred from homology"/>
<dbReference type="PANTHER" id="PTHR42879:SF2">
    <property type="entry name" value="3-OXOACYL-[ACYL-CARRIER-PROTEIN] REDUCTASE FABG"/>
    <property type="match status" value="1"/>
</dbReference>
<evidence type="ECO:0000256" key="8">
    <source>
        <dbReference type="RuleBase" id="RU366074"/>
    </source>
</evidence>
<dbReference type="CDD" id="cd05333">
    <property type="entry name" value="BKR_SDR_c"/>
    <property type="match status" value="1"/>
</dbReference>
<dbReference type="Pfam" id="PF13561">
    <property type="entry name" value="adh_short_C2"/>
    <property type="match status" value="1"/>
</dbReference>
<dbReference type="InterPro" id="IPR002347">
    <property type="entry name" value="SDR_fam"/>
</dbReference>
<comment type="pathway">
    <text evidence="8">Lipid metabolism; fatty acid biosynthesis.</text>
</comment>
<dbReference type="PROSITE" id="PS00061">
    <property type="entry name" value="ADH_SHORT"/>
    <property type="match status" value="1"/>
</dbReference>
<evidence type="ECO:0000256" key="3">
    <source>
        <dbReference type="ARBA" id="ARBA00022857"/>
    </source>
</evidence>
<feature type="binding site" evidence="7">
    <location>
        <position position="187"/>
    </location>
    <ligand>
        <name>NADP(+)</name>
        <dbReference type="ChEBI" id="CHEBI:58349"/>
    </ligand>
</feature>
<organism evidence="10 11">
    <name type="scientific">Candidatus Thalassospirochaeta sargassi</name>
    <dbReference type="NCBI Taxonomy" id="3119039"/>
    <lineage>
        <taxon>Bacteria</taxon>
        <taxon>Pseudomonadati</taxon>
        <taxon>Spirochaetota</taxon>
        <taxon>Spirochaetia</taxon>
        <taxon>Spirochaetales</taxon>
        <taxon>Spirochaetaceae</taxon>
        <taxon>Candidatus Thalassospirochaeta</taxon>
    </lineage>
</organism>
<accession>A0AAJ1MN60</accession>
<dbReference type="GO" id="GO:0004316">
    <property type="term" value="F:3-oxoacyl-[acyl-carrier-protein] reductase (NADPH) activity"/>
    <property type="evidence" value="ECO:0007669"/>
    <property type="project" value="UniProtKB-UniRule"/>
</dbReference>
<dbReference type="SUPFAM" id="SSF51735">
    <property type="entry name" value="NAD(P)-binding Rossmann-fold domains"/>
    <property type="match status" value="1"/>
</dbReference>
<dbReference type="Proteomes" id="UP001221217">
    <property type="component" value="Unassembled WGS sequence"/>
</dbReference>
<comment type="subunit">
    <text evidence="8">Homotetramer.</text>
</comment>
<evidence type="ECO:0000256" key="7">
    <source>
        <dbReference type="PIRSR" id="PIRSR611284-2"/>
    </source>
</evidence>
<keyword evidence="8" id="KW-0276">Fatty acid metabolism</keyword>
<evidence type="ECO:0000313" key="11">
    <source>
        <dbReference type="Proteomes" id="UP001221217"/>
    </source>
</evidence>
<dbReference type="AlphaFoldDB" id="A0AAJ1MN60"/>
<gene>
    <name evidence="10" type="primary">fabG</name>
    <name evidence="10" type="ORF">PQJ61_11340</name>
</gene>